<feature type="region of interest" description="Disordered" evidence="2">
    <location>
        <begin position="314"/>
        <end position="337"/>
    </location>
</feature>
<name>A0ABP1E5W9_9APHY</name>
<feature type="compositionally biased region" description="Polar residues" evidence="2">
    <location>
        <begin position="392"/>
        <end position="415"/>
    </location>
</feature>
<keyword evidence="1" id="KW-0175">Coiled coil</keyword>
<feature type="compositionally biased region" description="Low complexity" evidence="2">
    <location>
        <begin position="455"/>
        <end position="467"/>
    </location>
</feature>
<feature type="region of interest" description="Disordered" evidence="2">
    <location>
        <begin position="445"/>
        <end position="467"/>
    </location>
</feature>
<feature type="compositionally biased region" description="Low complexity" evidence="2">
    <location>
        <begin position="353"/>
        <end position="362"/>
    </location>
</feature>
<feature type="coiled-coil region" evidence="1">
    <location>
        <begin position="259"/>
        <end position="289"/>
    </location>
</feature>
<evidence type="ECO:0000256" key="2">
    <source>
        <dbReference type="SAM" id="MobiDB-lite"/>
    </source>
</evidence>
<accession>A0ABP1E5W9</accession>
<gene>
    <name evidence="3" type="ORF">GFSPODELE1_LOCUS9984</name>
</gene>
<evidence type="ECO:0000313" key="3">
    <source>
        <dbReference type="EMBL" id="CAL1714934.1"/>
    </source>
</evidence>
<dbReference type="Proteomes" id="UP001497453">
    <property type="component" value="Chromosome 8"/>
</dbReference>
<organism evidence="3 4">
    <name type="scientific">Somion occarium</name>
    <dbReference type="NCBI Taxonomy" id="3059160"/>
    <lineage>
        <taxon>Eukaryota</taxon>
        <taxon>Fungi</taxon>
        <taxon>Dikarya</taxon>
        <taxon>Basidiomycota</taxon>
        <taxon>Agaricomycotina</taxon>
        <taxon>Agaricomycetes</taxon>
        <taxon>Polyporales</taxon>
        <taxon>Cerrenaceae</taxon>
        <taxon>Somion</taxon>
    </lineage>
</organism>
<evidence type="ECO:0000256" key="1">
    <source>
        <dbReference type="SAM" id="Coils"/>
    </source>
</evidence>
<evidence type="ECO:0000313" key="4">
    <source>
        <dbReference type="Proteomes" id="UP001497453"/>
    </source>
</evidence>
<dbReference type="EMBL" id="OZ037951">
    <property type="protein sequence ID" value="CAL1714934.1"/>
    <property type="molecule type" value="Genomic_DNA"/>
</dbReference>
<feature type="region of interest" description="Disordered" evidence="2">
    <location>
        <begin position="144"/>
        <end position="194"/>
    </location>
</feature>
<feature type="coiled-coil region" evidence="1">
    <location>
        <begin position="63"/>
        <end position="90"/>
    </location>
</feature>
<proteinExistence type="predicted"/>
<feature type="region of interest" description="Disordered" evidence="2">
    <location>
        <begin position="353"/>
        <end position="375"/>
    </location>
</feature>
<feature type="compositionally biased region" description="Polar residues" evidence="2">
    <location>
        <begin position="150"/>
        <end position="176"/>
    </location>
</feature>
<reference evidence="4" key="1">
    <citation type="submission" date="2024-04" db="EMBL/GenBank/DDBJ databases">
        <authorList>
            <person name="Shaw F."/>
            <person name="Minotto A."/>
        </authorList>
    </citation>
    <scope>NUCLEOTIDE SEQUENCE [LARGE SCALE GENOMIC DNA]</scope>
</reference>
<protein>
    <submittedName>
        <fullName evidence="3">Uncharacterized protein</fullName>
    </submittedName>
</protein>
<feature type="compositionally biased region" description="Polar residues" evidence="2">
    <location>
        <begin position="363"/>
        <end position="375"/>
    </location>
</feature>
<feature type="region of interest" description="Disordered" evidence="2">
    <location>
        <begin position="392"/>
        <end position="433"/>
    </location>
</feature>
<sequence>MSLHDHDEPDFSYLAKSNRPHSIDLTLELERQLDNESLPNSPAYHQTHSRPQSLDPHVLASIVTQLRLSVAELTRERDELSGALSEARTNENGLKETLHHVTEKCIRLETELTGAHDQHQEDTDAISMLRSKLEDSRRALMRLQTESRRMSQASNLSIDLSRANGSPFTGPPSSRRASFVPLTGSPASKINAHRRGASVADSSVLSAPVYSDSNQWASPPRFALSDAPQTANAAPSRRMSGFWGRVSPQPSDLPPPADASEIEELRKELQAVKEALEETRHELTESQEAREASETCVNALRTFIADNSIGMQGPSTAHSVMSPGTADHARNDSSGQAAPRWGFRLWSAAASPNPNVTPVSSPAQPSHTYNLPATSTTRSRFGSLFSSRASVSSTQTDSLLPQPESMSSVSDTSSLEDPVAEPISPSSEVPKDDVIVRVVTDSQSDIVSFNPPTKDAPAVDVTPAVAM</sequence>
<keyword evidence="4" id="KW-1185">Reference proteome</keyword>